<evidence type="ECO:0000259" key="3">
    <source>
        <dbReference type="PROSITE" id="PS50404"/>
    </source>
</evidence>
<evidence type="ECO:0000259" key="4">
    <source>
        <dbReference type="PROSITE" id="PS50405"/>
    </source>
</evidence>
<dbReference type="InterPro" id="IPR040079">
    <property type="entry name" value="Glutathione_S-Trfase"/>
</dbReference>
<dbReference type="PROSITE" id="PS50405">
    <property type="entry name" value="GST_CTER"/>
    <property type="match status" value="1"/>
</dbReference>
<dbReference type="InterPro" id="IPR036282">
    <property type="entry name" value="Glutathione-S-Trfase_C_sf"/>
</dbReference>
<dbReference type="Gene3D" id="3.40.30.10">
    <property type="entry name" value="Glutaredoxin"/>
    <property type="match status" value="1"/>
</dbReference>
<evidence type="ECO:0000313" key="6">
    <source>
        <dbReference type="Proteomes" id="UP001595887"/>
    </source>
</evidence>
<evidence type="ECO:0000256" key="1">
    <source>
        <dbReference type="ARBA" id="ARBA00004496"/>
    </source>
</evidence>
<dbReference type="PROSITE" id="PS50404">
    <property type="entry name" value="GST_NTER"/>
    <property type="match status" value="1"/>
</dbReference>
<comment type="caution">
    <text evidence="5">The sequence shown here is derived from an EMBL/GenBank/DDBJ whole genome shotgun (WGS) entry which is preliminary data.</text>
</comment>
<evidence type="ECO:0000313" key="5">
    <source>
        <dbReference type="EMBL" id="MFC4291489.1"/>
    </source>
</evidence>
<dbReference type="InterPro" id="IPR004045">
    <property type="entry name" value="Glutathione_S-Trfase_N"/>
</dbReference>
<name>A0ABV8RE05_9SPHN</name>
<dbReference type="CDD" id="cd00570">
    <property type="entry name" value="GST_N_family"/>
    <property type="match status" value="1"/>
</dbReference>
<comment type="subcellular location">
    <subcellularLocation>
        <location evidence="1">Cytoplasm</location>
    </subcellularLocation>
</comment>
<dbReference type="Pfam" id="PF14497">
    <property type="entry name" value="GST_C_3"/>
    <property type="match status" value="1"/>
</dbReference>
<protein>
    <submittedName>
        <fullName evidence="5">Glutathione S-transferase family protein</fullName>
    </submittedName>
</protein>
<evidence type="ECO:0000256" key="2">
    <source>
        <dbReference type="ARBA" id="ARBA00022490"/>
    </source>
</evidence>
<dbReference type="PANTHER" id="PTHR43917:SF8">
    <property type="entry name" value="GH16740P-RELATED"/>
    <property type="match status" value="1"/>
</dbReference>
<gene>
    <name evidence="5" type="ORF">ACFOWX_03575</name>
</gene>
<dbReference type="Gene3D" id="1.20.1050.10">
    <property type="match status" value="1"/>
</dbReference>
<dbReference type="InterPro" id="IPR010987">
    <property type="entry name" value="Glutathione-S-Trfase_C-like"/>
</dbReference>
<keyword evidence="2" id="KW-0963">Cytoplasm</keyword>
<feature type="domain" description="GST N-terminal" evidence="3">
    <location>
        <begin position="1"/>
        <end position="80"/>
    </location>
</feature>
<dbReference type="EMBL" id="JBHSDH010000012">
    <property type="protein sequence ID" value="MFC4291489.1"/>
    <property type="molecule type" value="Genomic_DNA"/>
</dbReference>
<dbReference type="Proteomes" id="UP001595887">
    <property type="component" value="Unassembled WGS sequence"/>
</dbReference>
<dbReference type="SFLD" id="SFLDG00358">
    <property type="entry name" value="Main_(cytGST)"/>
    <property type="match status" value="1"/>
</dbReference>
<dbReference type="Pfam" id="PF13417">
    <property type="entry name" value="GST_N_3"/>
    <property type="match status" value="1"/>
</dbReference>
<organism evidence="5 6">
    <name type="scientific">Sphingorhabdus arenilitoris</name>
    <dbReference type="NCBI Taxonomy" id="1490041"/>
    <lineage>
        <taxon>Bacteria</taxon>
        <taxon>Pseudomonadati</taxon>
        <taxon>Pseudomonadota</taxon>
        <taxon>Alphaproteobacteria</taxon>
        <taxon>Sphingomonadales</taxon>
        <taxon>Sphingomonadaceae</taxon>
        <taxon>Sphingorhabdus</taxon>
    </lineage>
</organism>
<reference evidence="6" key="1">
    <citation type="journal article" date="2019" name="Int. J. Syst. Evol. Microbiol.">
        <title>The Global Catalogue of Microorganisms (GCM) 10K type strain sequencing project: providing services to taxonomists for standard genome sequencing and annotation.</title>
        <authorList>
            <consortium name="The Broad Institute Genomics Platform"/>
            <consortium name="The Broad Institute Genome Sequencing Center for Infectious Disease"/>
            <person name="Wu L."/>
            <person name="Ma J."/>
        </authorList>
    </citation>
    <scope>NUCLEOTIDE SEQUENCE [LARGE SCALE GENOMIC DNA]</scope>
    <source>
        <strain evidence="6">CECT 8531</strain>
    </source>
</reference>
<feature type="domain" description="GST C-terminal" evidence="4">
    <location>
        <begin position="84"/>
        <end position="214"/>
    </location>
</feature>
<dbReference type="RefSeq" id="WP_381421374.1">
    <property type="nucleotide sequence ID" value="NZ_JBHSDH010000012.1"/>
</dbReference>
<dbReference type="PANTHER" id="PTHR43917">
    <property type="match status" value="1"/>
</dbReference>
<keyword evidence="6" id="KW-1185">Reference proteome</keyword>
<dbReference type="InterPro" id="IPR004046">
    <property type="entry name" value="GST_C"/>
</dbReference>
<proteinExistence type="predicted"/>
<accession>A0ABV8RE05</accession>
<dbReference type="SUPFAM" id="SSF47616">
    <property type="entry name" value="GST C-terminal domain-like"/>
    <property type="match status" value="1"/>
</dbReference>
<dbReference type="InterPro" id="IPR051369">
    <property type="entry name" value="GST_Theta"/>
</dbReference>
<dbReference type="SUPFAM" id="SSF52833">
    <property type="entry name" value="Thioredoxin-like"/>
    <property type="match status" value="1"/>
</dbReference>
<sequence length="214" mass="23212">MKIFGAPLSPFVRKVMIYCAERDIPYDHVPIFPMGPDGQNPEFLAASPLGKIPAIEDDGFTLADSSAIIHYLEAKHGQALLPEDAQARGQAIFFDEIADTAIAAVTGPIFFNRVVAPKFMGREGDMAAADVAEKETLPPILAKLEKLMPDDSAYLVGGALSVADISLASVFINFKHGGVTVDSDHYPKLSAWLLAIWDRPSFQRQMALEARILG</sequence>
<dbReference type="InterPro" id="IPR036249">
    <property type="entry name" value="Thioredoxin-like_sf"/>
</dbReference>
<dbReference type="SFLD" id="SFLDS00019">
    <property type="entry name" value="Glutathione_Transferase_(cytos"/>
    <property type="match status" value="1"/>
</dbReference>